<dbReference type="RefSeq" id="WP_207363348.1">
    <property type="nucleotide sequence ID" value="NZ_JAFMYV010000002.1"/>
</dbReference>
<dbReference type="AlphaFoldDB" id="A0A939K201"/>
<comment type="caution">
    <text evidence="1">The sequence shown here is derived from an EMBL/GenBank/DDBJ whole genome shotgun (WGS) entry which is preliminary data.</text>
</comment>
<protein>
    <submittedName>
        <fullName evidence="1">Uncharacterized protein</fullName>
    </submittedName>
</protein>
<name>A0A939K201_9BACT</name>
<dbReference type="EMBL" id="JAFMYV010000002">
    <property type="protein sequence ID" value="MBO0935784.1"/>
    <property type="molecule type" value="Genomic_DNA"/>
</dbReference>
<reference evidence="1" key="1">
    <citation type="submission" date="2021-03" db="EMBL/GenBank/DDBJ databases">
        <title>Fibrella sp. HMF5335 genome sequencing and assembly.</title>
        <authorList>
            <person name="Kang H."/>
            <person name="Kim H."/>
            <person name="Bae S."/>
            <person name="Joh K."/>
        </authorList>
    </citation>
    <scope>NUCLEOTIDE SEQUENCE</scope>
    <source>
        <strain evidence="1">HMF5335</strain>
    </source>
</reference>
<organism evidence="1 2">
    <name type="scientific">Fibrella rubiginis</name>
    <dbReference type="NCBI Taxonomy" id="2817060"/>
    <lineage>
        <taxon>Bacteria</taxon>
        <taxon>Pseudomonadati</taxon>
        <taxon>Bacteroidota</taxon>
        <taxon>Cytophagia</taxon>
        <taxon>Cytophagales</taxon>
        <taxon>Spirosomataceae</taxon>
        <taxon>Fibrella</taxon>
    </lineage>
</organism>
<evidence type="ECO:0000313" key="2">
    <source>
        <dbReference type="Proteomes" id="UP000664034"/>
    </source>
</evidence>
<keyword evidence="2" id="KW-1185">Reference proteome</keyword>
<sequence>MLHIIGNTSLLLAVGLLTACTTQHKFAKANRIEAGYMTQYMNDSLNLSILYNGDYTFNKKKSKLPKIIKNNDKYKLINREGKVLFSAKSNISPNFRSIGFLLRNRKPVSNYIADGYIKTGDSIYTRLEIDSLGINYLIKTPKSDVLIYNTFVEAENVDDTQTSLKESLLNEFTAIFKSVTFNSSGAKVIKNDPFQTAVLAYIGNDGIGNYLKPLRLLLAMEQQYDSSAIAYKGAYLQSIVTCLSFVGDTKKQVHFQQKIRGDTNSFLIELTDYERVGGEKELIDRCRSEQVVMFNEAHSAPAHRRLVAQLLPALYKVGFRYLALEALGEKGSELMKRGYPLMSTGFYTREPHMANLIRIAIKLGFTLVDYEDELEEGEGRREINQAKNLQKRIFIKDPSAKLLVLAGHSHIDELTDGKRWLAAEFKRLTKIDPLTINQSDFDGATANQPTDTLSVLKPKHTPNKNDLYLINNSLKYLTVFLGTNSPYVTVELTHPAPPPAGYVVQIYPANEFAADADAVPCYVQRVDDLQPLSVSLPENTYTVLFVTDRAVPLKKQLNVSNGNFRIE</sequence>
<gene>
    <name evidence="1" type="ORF">J2I47_04410</name>
</gene>
<proteinExistence type="predicted"/>
<accession>A0A939K201</accession>
<evidence type="ECO:0000313" key="1">
    <source>
        <dbReference type="EMBL" id="MBO0935784.1"/>
    </source>
</evidence>
<dbReference type="Proteomes" id="UP000664034">
    <property type="component" value="Unassembled WGS sequence"/>
</dbReference>